<dbReference type="Proteomes" id="UP000018851">
    <property type="component" value="Chromosome"/>
</dbReference>
<keyword evidence="3" id="KW-0831">Ubiquinone biosynthesis</keyword>
<dbReference type="PANTHER" id="PTHR21427:SF19">
    <property type="entry name" value="UBIQUINONE BIOSYNTHESIS PROTEIN COQ9, MITOCHONDRIAL"/>
    <property type="match status" value="1"/>
</dbReference>
<dbReference type="HOGENOM" id="CLU_057411_3_0_5"/>
<sequence>MVQLPTDPTLDELRDALAPLIARHAAFDGWTADALGAAAAEAGVDPKIVALAYPGGAIDMIDAWFASIDQGMLAAWPAETLGTLKIRARIQSLVEARLALLAPHREPLRRALAILALPTNAPRAAKLGWRAADAIWRAAGDTATDYNHYTKRAMLLGVYASTMLVLVDDESESLVETHAFLARRIDNVMQIEKAKAGFKARSEHRLSLTRFIGRLRYPAL</sequence>
<name>W0ALK1_9SPHN</name>
<keyword evidence="9" id="KW-1185">Reference proteome</keyword>
<dbReference type="PATRIC" id="fig|1123269.5.peg.5505"/>
<evidence type="ECO:0000256" key="4">
    <source>
        <dbReference type="ARBA" id="ARBA00022946"/>
    </source>
</evidence>
<dbReference type="eggNOG" id="COG5590">
    <property type="taxonomic scope" value="Bacteria"/>
</dbReference>
<proteinExistence type="inferred from homology"/>
<organism evidence="8 9">
    <name type="scientific">Sphingomonas sanxanigenens DSM 19645 = NX02</name>
    <dbReference type="NCBI Taxonomy" id="1123269"/>
    <lineage>
        <taxon>Bacteria</taxon>
        <taxon>Pseudomonadati</taxon>
        <taxon>Pseudomonadota</taxon>
        <taxon>Alphaproteobacteria</taxon>
        <taxon>Sphingomonadales</taxon>
        <taxon>Sphingomonadaceae</taxon>
        <taxon>Sphingomonas</taxon>
    </lineage>
</organism>
<protein>
    <recommendedName>
        <fullName evidence="7">COQ9 C-terminal domain-containing protein</fullName>
    </recommendedName>
</protein>
<feature type="domain" description="COQ9 C-terminal" evidence="7">
    <location>
        <begin position="122"/>
        <end position="192"/>
    </location>
</feature>
<dbReference type="NCBIfam" id="TIGR02396">
    <property type="entry name" value="diverge_rpsU"/>
    <property type="match status" value="1"/>
</dbReference>
<dbReference type="AlphaFoldDB" id="W0ALK1"/>
<comment type="similarity">
    <text evidence="2">Belongs to the COQ9 family.</text>
</comment>
<dbReference type="GO" id="GO:0006744">
    <property type="term" value="P:ubiquinone biosynthetic process"/>
    <property type="evidence" value="ECO:0007669"/>
    <property type="project" value="UniProtKB-KW"/>
</dbReference>
<dbReference type="KEGG" id="ssan:NX02_28055"/>
<evidence type="ECO:0000256" key="6">
    <source>
        <dbReference type="ARBA" id="ARBA00058104"/>
    </source>
</evidence>
<keyword evidence="5" id="KW-0446">Lipid-binding</keyword>
<comment type="function">
    <text evidence="6">Membrane-associated protein that warps the membrane surface to access and bind aromatic isoprenes with high specificity, including ubiquinone (CoQ) isoprene intermediates and presents them directly to COQ7, therefore facilitating the COQ7-mediated hydroxylase step. Participates in the biosynthesis of coenzyme Q, also named ubiquinone, an essential lipid-soluble electron transporter for aerobic cellular respiration.</text>
</comment>
<dbReference type="InterPro" id="IPR012762">
    <property type="entry name" value="Ubiq_biosynth_COQ9"/>
</dbReference>
<evidence type="ECO:0000259" key="7">
    <source>
        <dbReference type="Pfam" id="PF08511"/>
    </source>
</evidence>
<dbReference type="GO" id="GO:0008289">
    <property type="term" value="F:lipid binding"/>
    <property type="evidence" value="ECO:0007669"/>
    <property type="project" value="UniProtKB-KW"/>
</dbReference>
<evidence type="ECO:0000313" key="8">
    <source>
        <dbReference type="EMBL" id="AHE57193.1"/>
    </source>
</evidence>
<evidence type="ECO:0000256" key="5">
    <source>
        <dbReference type="ARBA" id="ARBA00023121"/>
    </source>
</evidence>
<evidence type="ECO:0000313" key="9">
    <source>
        <dbReference type="Proteomes" id="UP000018851"/>
    </source>
</evidence>
<dbReference type="PANTHER" id="PTHR21427">
    <property type="entry name" value="UBIQUINONE BIOSYNTHESIS PROTEIN COQ9, MITOCHONDRIAL"/>
    <property type="match status" value="1"/>
</dbReference>
<dbReference type="RefSeq" id="WP_025295286.1">
    <property type="nucleotide sequence ID" value="NZ_CP006644.1"/>
</dbReference>
<evidence type="ECO:0000256" key="2">
    <source>
        <dbReference type="ARBA" id="ARBA00010766"/>
    </source>
</evidence>
<dbReference type="OrthoDB" id="7201143at2"/>
<keyword evidence="4" id="KW-0809">Transit peptide</keyword>
<comment type="pathway">
    <text evidence="1">Cofactor biosynthesis; ubiquinone biosynthesis.</text>
</comment>
<gene>
    <name evidence="8" type="ORF">NX02_28055</name>
</gene>
<dbReference type="Pfam" id="PF08511">
    <property type="entry name" value="COQ9"/>
    <property type="match status" value="1"/>
</dbReference>
<evidence type="ECO:0000256" key="3">
    <source>
        <dbReference type="ARBA" id="ARBA00022688"/>
    </source>
</evidence>
<accession>W0ALK1</accession>
<dbReference type="EMBL" id="CP006644">
    <property type="protein sequence ID" value="AHE57193.1"/>
    <property type="molecule type" value="Genomic_DNA"/>
</dbReference>
<dbReference type="STRING" id="1123269.NX02_28055"/>
<evidence type="ECO:0000256" key="1">
    <source>
        <dbReference type="ARBA" id="ARBA00004749"/>
    </source>
</evidence>
<reference evidence="8 9" key="1">
    <citation type="submission" date="2013-07" db="EMBL/GenBank/DDBJ databases">
        <title>Completed genome of Sphingomonas sanxanigenens NX02.</title>
        <authorList>
            <person name="Ma T."/>
            <person name="Huang H."/>
            <person name="Wu M."/>
            <person name="Li X."/>
            <person name="Li G."/>
        </authorList>
    </citation>
    <scope>NUCLEOTIDE SEQUENCE [LARGE SCALE GENOMIC DNA]</scope>
    <source>
        <strain evidence="8 9">NX02</strain>
    </source>
</reference>
<dbReference type="InterPro" id="IPR013718">
    <property type="entry name" value="COQ9_C"/>
</dbReference>
<dbReference type="Gene3D" id="1.10.357.10">
    <property type="entry name" value="Tetracycline Repressor, domain 2"/>
    <property type="match status" value="1"/>
</dbReference>